<accession>A0A1G8WHF8</accession>
<dbReference type="Proteomes" id="UP000198683">
    <property type="component" value="Unassembled WGS sequence"/>
</dbReference>
<dbReference type="PANTHER" id="PTHR42852:SF17">
    <property type="entry name" value="THIOREDOXIN-LIKE PROTEIN HI_1115"/>
    <property type="match status" value="1"/>
</dbReference>
<evidence type="ECO:0000313" key="3">
    <source>
        <dbReference type="EMBL" id="SDJ77596.1"/>
    </source>
</evidence>
<dbReference type="Gene3D" id="3.40.30.10">
    <property type="entry name" value="Glutaredoxin"/>
    <property type="match status" value="1"/>
</dbReference>
<dbReference type="EMBL" id="FNFB01000003">
    <property type="protein sequence ID" value="SDJ77596.1"/>
    <property type="molecule type" value="Genomic_DNA"/>
</dbReference>
<dbReference type="PROSITE" id="PS51352">
    <property type="entry name" value="THIOREDOXIN_2"/>
    <property type="match status" value="1"/>
</dbReference>
<dbReference type="RefSeq" id="WP_090761153.1">
    <property type="nucleotide sequence ID" value="NZ_FNFB01000003.1"/>
</dbReference>
<dbReference type="GO" id="GO:0016491">
    <property type="term" value="F:oxidoreductase activity"/>
    <property type="evidence" value="ECO:0007669"/>
    <property type="project" value="InterPro"/>
</dbReference>
<name>A0A1G8WHF8_9ACTN</name>
<protein>
    <submittedName>
        <fullName evidence="3">AhpC/TSA family protein</fullName>
    </submittedName>
</protein>
<dbReference type="Pfam" id="PF00578">
    <property type="entry name" value="AhpC-TSA"/>
    <property type="match status" value="1"/>
</dbReference>
<dbReference type="InterPro" id="IPR036249">
    <property type="entry name" value="Thioredoxin-like_sf"/>
</dbReference>
<reference evidence="3 4" key="1">
    <citation type="submission" date="2016-10" db="EMBL/GenBank/DDBJ databases">
        <authorList>
            <person name="de Groot N.N."/>
        </authorList>
    </citation>
    <scope>NUCLEOTIDE SEQUENCE [LARGE SCALE GENOMIC DNA]</scope>
    <source>
        <strain evidence="3 4">CGMCC 4.5681</strain>
    </source>
</reference>
<feature type="domain" description="Thioredoxin" evidence="2">
    <location>
        <begin position="56"/>
        <end position="136"/>
    </location>
</feature>
<keyword evidence="4" id="KW-1185">Reference proteome</keyword>
<dbReference type="GO" id="GO:0016209">
    <property type="term" value="F:antioxidant activity"/>
    <property type="evidence" value="ECO:0007669"/>
    <property type="project" value="InterPro"/>
</dbReference>
<evidence type="ECO:0000259" key="2">
    <source>
        <dbReference type="PROSITE" id="PS51352"/>
    </source>
</evidence>
<feature type="compositionally biased region" description="Low complexity" evidence="1">
    <location>
        <begin position="28"/>
        <end position="62"/>
    </location>
</feature>
<gene>
    <name evidence="3" type="ORF">SAMN05421874_103173</name>
</gene>
<dbReference type="InterPro" id="IPR050553">
    <property type="entry name" value="Thioredoxin_ResA/DsbE_sf"/>
</dbReference>
<evidence type="ECO:0000313" key="4">
    <source>
        <dbReference type="Proteomes" id="UP000198683"/>
    </source>
</evidence>
<evidence type="ECO:0000256" key="1">
    <source>
        <dbReference type="SAM" id="MobiDB-lite"/>
    </source>
</evidence>
<dbReference type="SUPFAM" id="SSF52833">
    <property type="entry name" value="Thioredoxin-like"/>
    <property type="match status" value="1"/>
</dbReference>
<dbReference type="OrthoDB" id="9790194at2"/>
<dbReference type="InterPro" id="IPR000866">
    <property type="entry name" value="AhpC/TSA"/>
</dbReference>
<dbReference type="STRING" id="683260.SAMN05421874_103173"/>
<proteinExistence type="predicted"/>
<feature type="region of interest" description="Disordered" evidence="1">
    <location>
        <begin position="25"/>
        <end position="62"/>
    </location>
</feature>
<organism evidence="3 4">
    <name type="scientific">Nonomuraea maritima</name>
    <dbReference type="NCBI Taxonomy" id="683260"/>
    <lineage>
        <taxon>Bacteria</taxon>
        <taxon>Bacillati</taxon>
        <taxon>Actinomycetota</taxon>
        <taxon>Actinomycetes</taxon>
        <taxon>Streptosporangiales</taxon>
        <taxon>Streptosporangiaceae</taxon>
        <taxon>Nonomuraea</taxon>
    </lineage>
</organism>
<dbReference type="PROSITE" id="PS51257">
    <property type="entry name" value="PROKAR_LIPOPROTEIN"/>
    <property type="match status" value="1"/>
</dbReference>
<dbReference type="InterPro" id="IPR013766">
    <property type="entry name" value="Thioredoxin_domain"/>
</dbReference>
<dbReference type="PANTHER" id="PTHR42852">
    <property type="entry name" value="THIOL:DISULFIDE INTERCHANGE PROTEIN DSBE"/>
    <property type="match status" value="1"/>
</dbReference>
<sequence>MSDLRTAAATTAIALLAVACGPTRQDEAGSTTATAGTAGTATFAPAQSPSHSPSSSKAGKAAAPAALRFTTRTLDGQTFRGESLAGRPIAFWFWAPWCPKCRAEAPTVKAAAAQHGDVAFVGVAGLDTEAAMKEFV</sequence>
<dbReference type="AlphaFoldDB" id="A0A1G8WHF8"/>